<keyword evidence="2" id="KW-0560">Oxidoreductase</keyword>
<evidence type="ECO:0000256" key="2">
    <source>
        <dbReference type="ARBA" id="ARBA00023002"/>
    </source>
</evidence>
<proteinExistence type="inferred from homology"/>
<dbReference type="STRING" id="136857.CTEST_00360"/>
<reference evidence="5" key="2">
    <citation type="submission" date="2015-05" db="EMBL/GenBank/DDBJ databases">
        <title>Complete genome sequence of Corynebacterium testudinoris DSM 44614, recovered from necrotic lesions in the mouth of a tortoise.</title>
        <authorList>
            <person name="Ruckert C."/>
            <person name="Albersmeier A."/>
            <person name="Winkler A."/>
            <person name="Tauch A."/>
        </authorList>
    </citation>
    <scope>NUCLEOTIDE SEQUENCE [LARGE SCALE GENOMIC DNA]</scope>
    <source>
        <strain evidence="5">DSM 44614</strain>
    </source>
</reference>
<protein>
    <submittedName>
        <fullName evidence="4">Short-chain alcohol dehydrogenase</fullName>
    </submittedName>
</protein>
<dbReference type="AlphaFoldDB" id="A0A0G3H8P4"/>
<accession>A0A0G3H8P4</accession>
<dbReference type="NCBIfam" id="NF006123">
    <property type="entry name" value="PRK08267.1"/>
    <property type="match status" value="1"/>
</dbReference>
<dbReference type="OrthoDB" id="658698at2"/>
<sequence>MPSIFITGASTGIGRAVAERFLAAGWTVGAYDIAPVTWSSEVIAGLIDVRDAHSWHAALADFAGQVGGRIDVVDNNAGIIVDGPLAAADAAEVEKLIDTNCLGVTLGARAAHPYLKGGGTLVNMSSAAAIYGQPGIAAYSASKFYVSGLTEALNLEWRGDGIRVVDITPLWAQMSLAKVGAATSHRLGVRISPAQVAEVVFQAATAEGRWARGKVHYGVSTLDKSLTLARKLAPGRVAAFLTRFLAH</sequence>
<evidence type="ECO:0000256" key="1">
    <source>
        <dbReference type="ARBA" id="ARBA00006484"/>
    </source>
</evidence>
<dbReference type="PRINTS" id="PR00081">
    <property type="entry name" value="GDHRDH"/>
</dbReference>
<evidence type="ECO:0000313" key="5">
    <source>
        <dbReference type="Proteomes" id="UP000035540"/>
    </source>
</evidence>
<dbReference type="InterPro" id="IPR036291">
    <property type="entry name" value="NAD(P)-bd_dom_sf"/>
</dbReference>
<dbReference type="PANTHER" id="PTHR43391:SF82">
    <property type="entry name" value="OXIDOREDUCTASE SADH-RELATED"/>
    <property type="match status" value="1"/>
</dbReference>
<dbReference type="Proteomes" id="UP000035540">
    <property type="component" value="Chromosome"/>
</dbReference>
<dbReference type="EMBL" id="CP011545">
    <property type="protein sequence ID" value="AKK07542.1"/>
    <property type="molecule type" value="Genomic_DNA"/>
</dbReference>
<organism evidence="4 5">
    <name type="scientific">Corynebacterium testudinoris</name>
    <dbReference type="NCBI Taxonomy" id="136857"/>
    <lineage>
        <taxon>Bacteria</taxon>
        <taxon>Bacillati</taxon>
        <taxon>Actinomycetota</taxon>
        <taxon>Actinomycetes</taxon>
        <taxon>Mycobacteriales</taxon>
        <taxon>Corynebacteriaceae</taxon>
        <taxon>Corynebacterium</taxon>
    </lineage>
</organism>
<reference evidence="4 5" key="1">
    <citation type="journal article" date="2015" name="Genome Announc.">
        <title>Complete Genome Sequence of the Type Strain Corynebacterium testudinoris DSM 44614, Recovered from Necrotic Lesions in the Mouth of a Tortoise.</title>
        <authorList>
            <person name="Ruckert C."/>
            <person name="Kriete M."/>
            <person name="Jaenicke S."/>
            <person name="Winkler A."/>
            <person name="Tauch A."/>
        </authorList>
    </citation>
    <scope>NUCLEOTIDE SEQUENCE [LARGE SCALE GENOMIC DNA]</scope>
    <source>
        <strain evidence="4 5">DSM 44614</strain>
    </source>
</reference>
<dbReference type="RefSeq" id="WP_047252045.1">
    <property type="nucleotide sequence ID" value="NZ_CP011545.1"/>
</dbReference>
<comment type="similarity">
    <text evidence="1 3">Belongs to the short-chain dehydrogenases/reductases (SDR) family.</text>
</comment>
<dbReference type="Pfam" id="PF00106">
    <property type="entry name" value="adh_short"/>
    <property type="match status" value="1"/>
</dbReference>
<dbReference type="PATRIC" id="fig|136857.5.peg.71"/>
<evidence type="ECO:0000313" key="4">
    <source>
        <dbReference type="EMBL" id="AKK07542.1"/>
    </source>
</evidence>
<evidence type="ECO:0000256" key="3">
    <source>
        <dbReference type="RuleBase" id="RU000363"/>
    </source>
</evidence>
<keyword evidence="5" id="KW-1185">Reference proteome</keyword>
<dbReference type="GO" id="GO:0016491">
    <property type="term" value="F:oxidoreductase activity"/>
    <property type="evidence" value="ECO:0007669"/>
    <property type="project" value="UniProtKB-KW"/>
</dbReference>
<dbReference type="Gene3D" id="3.40.50.720">
    <property type="entry name" value="NAD(P)-binding Rossmann-like Domain"/>
    <property type="match status" value="1"/>
</dbReference>
<dbReference type="SUPFAM" id="SSF51735">
    <property type="entry name" value="NAD(P)-binding Rossmann-fold domains"/>
    <property type="match status" value="1"/>
</dbReference>
<dbReference type="KEGG" id="cted:CTEST_00360"/>
<name>A0A0G3H8P4_9CORY</name>
<dbReference type="PRINTS" id="PR00080">
    <property type="entry name" value="SDRFAMILY"/>
</dbReference>
<dbReference type="InterPro" id="IPR002347">
    <property type="entry name" value="SDR_fam"/>
</dbReference>
<gene>
    <name evidence="4" type="ORF">CTEST_00360</name>
</gene>
<dbReference type="PANTHER" id="PTHR43391">
    <property type="entry name" value="RETINOL DEHYDROGENASE-RELATED"/>
    <property type="match status" value="1"/>
</dbReference>